<gene>
    <name evidence="4" type="ORF">TEA_022976</name>
</gene>
<keyword evidence="3" id="KW-0809">Transit peptide</keyword>
<accession>A0A4S4CWA1</accession>
<comment type="similarity">
    <text evidence="1">Belongs to the mTERF family.</text>
</comment>
<protein>
    <submittedName>
        <fullName evidence="4">Uncharacterized protein</fullName>
    </submittedName>
</protein>
<keyword evidence="2" id="KW-0805">Transcription regulation</keyword>
<dbReference type="AlphaFoldDB" id="A0A4S4CWA1"/>
<dbReference type="Proteomes" id="UP000306102">
    <property type="component" value="Unassembled WGS sequence"/>
</dbReference>
<dbReference type="Pfam" id="PF02536">
    <property type="entry name" value="mTERF"/>
    <property type="match status" value="2"/>
</dbReference>
<reference evidence="4 5" key="1">
    <citation type="journal article" date="2018" name="Proc. Natl. Acad. Sci. U.S.A.">
        <title>Draft genome sequence of Camellia sinensis var. sinensis provides insights into the evolution of the tea genome and tea quality.</title>
        <authorList>
            <person name="Wei C."/>
            <person name="Yang H."/>
            <person name="Wang S."/>
            <person name="Zhao J."/>
            <person name="Liu C."/>
            <person name="Gao L."/>
            <person name="Xia E."/>
            <person name="Lu Y."/>
            <person name="Tai Y."/>
            <person name="She G."/>
            <person name="Sun J."/>
            <person name="Cao H."/>
            <person name="Tong W."/>
            <person name="Gao Q."/>
            <person name="Li Y."/>
            <person name="Deng W."/>
            <person name="Jiang X."/>
            <person name="Wang W."/>
            <person name="Chen Q."/>
            <person name="Zhang S."/>
            <person name="Li H."/>
            <person name="Wu J."/>
            <person name="Wang P."/>
            <person name="Li P."/>
            <person name="Shi C."/>
            <person name="Zheng F."/>
            <person name="Jian J."/>
            <person name="Huang B."/>
            <person name="Shan D."/>
            <person name="Shi M."/>
            <person name="Fang C."/>
            <person name="Yue Y."/>
            <person name="Li F."/>
            <person name="Li D."/>
            <person name="Wei S."/>
            <person name="Han B."/>
            <person name="Jiang C."/>
            <person name="Yin Y."/>
            <person name="Xia T."/>
            <person name="Zhang Z."/>
            <person name="Bennetzen J.L."/>
            <person name="Zhao S."/>
            <person name="Wan X."/>
        </authorList>
    </citation>
    <scope>NUCLEOTIDE SEQUENCE [LARGE SCALE GENOMIC DNA]</scope>
    <source>
        <strain evidence="5">cv. Shuchazao</strain>
        <tissue evidence="4">Leaf</tissue>
    </source>
</reference>
<dbReference type="GO" id="GO:0006353">
    <property type="term" value="P:DNA-templated transcription termination"/>
    <property type="evidence" value="ECO:0007669"/>
    <property type="project" value="UniProtKB-KW"/>
</dbReference>
<organism evidence="4 5">
    <name type="scientific">Camellia sinensis var. sinensis</name>
    <name type="common">China tea</name>
    <dbReference type="NCBI Taxonomy" id="542762"/>
    <lineage>
        <taxon>Eukaryota</taxon>
        <taxon>Viridiplantae</taxon>
        <taxon>Streptophyta</taxon>
        <taxon>Embryophyta</taxon>
        <taxon>Tracheophyta</taxon>
        <taxon>Spermatophyta</taxon>
        <taxon>Magnoliopsida</taxon>
        <taxon>eudicotyledons</taxon>
        <taxon>Gunneridae</taxon>
        <taxon>Pentapetalae</taxon>
        <taxon>asterids</taxon>
        <taxon>Ericales</taxon>
        <taxon>Theaceae</taxon>
        <taxon>Camellia</taxon>
    </lineage>
</organism>
<sequence>MSMSSLICKSLHHLRSATIASSPTHHHNLYFVQNHPFSSSSSLETTPNQHSFAVNYFINSCGFPLEKAISASNYVKFKTPNKPDSVLVFLENHGFTKTQISNLVRKHPPVILCKPEKTFFPKFQFFKSKGVSSTDVVKILSSEPSILKRSLENTIIPSFNLLKKLTDSPVEIIKRCARVLFFDLQVSVVPNIEILREAGVPNAKIVSFFKHEPRRFMTTSDRFRNIVNEVQKMGFNPVSLKFVIAFQAVSSMSKSTWAKKVEVYKKWGWSAEEILVAFEKYPWCMMASEHKIMRVMEFYVNKMGWDSSFLARSPILIGYSLEKRIVPRCAVYQVLLSKGLIKNNNFNLTNMLKKPEQWFLKKFVNCHEEEAPELLKLYKEKLALAK</sequence>
<dbReference type="InterPro" id="IPR003690">
    <property type="entry name" value="MTERF"/>
</dbReference>
<dbReference type="FunFam" id="1.25.70.10:FF:000001">
    <property type="entry name" value="Mitochondrial transcription termination factor-like"/>
    <property type="match status" value="1"/>
</dbReference>
<evidence type="ECO:0000313" key="5">
    <source>
        <dbReference type="Proteomes" id="UP000306102"/>
    </source>
</evidence>
<dbReference type="EMBL" id="SDRB02013776">
    <property type="protein sequence ID" value="THF94150.1"/>
    <property type="molecule type" value="Genomic_DNA"/>
</dbReference>
<evidence type="ECO:0000313" key="4">
    <source>
        <dbReference type="EMBL" id="THF94150.1"/>
    </source>
</evidence>
<dbReference type="PANTHER" id="PTHR13068">
    <property type="entry name" value="CGI-12 PROTEIN-RELATED"/>
    <property type="match status" value="1"/>
</dbReference>
<dbReference type="PANTHER" id="PTHR13068:SF166">
    <property type="entry name" value="TRANSCRIPTION TERMINATION FACTOR MTERF15, MITOCHONDRIAL-LIKE"/>
    <property type="match status" value="1"/>
</dbReference>
<keyword evidence="2" id="KW-0804">Transcription</keyword>
<dbReference type="InterPro" id="IPR038538">
    <property type="entry name" value="MTERF_sf"/>
</dbReference>
<dbReference type="SMART" id="SM00733">
    <property type="entry name" value="Mterf"/>
    <property type="match status" value="8"/>
</dbReference>
<proteinExistence type="inferred from homology"/>
<evidence type="ECO:0000256" key="1">
    <source>
        <dbReference type="ARBA" id="ARBA00007692"/>
    </source>
</evidence>
<comment type="caution">
    <text evidence="4">The sequence shown here is derived from an EMBL/GenBank/DDBJ whole genome shotgun (WGS) entry which is preliminary data.</text>
</comment>
<keyword evidence="2" id="KW-0806">Transcription termination</keyword>
<keyword evidence="5" id="KW-1185">Reference proteome</keyword>
<evidence type="ECO:0000256" key="3">
    <source>
        <dbReference type="ARBA" id="ARBA00022946"/>
    </source>
</evidence>
<dbReference type="GO" id="GO:0003676">
    <property type="term" value="F:nucleic acid binding"/>
    <property type="evidence" value="ECO:0007669"/>
    <property type="project" value="InterPro"/>
</dbReference>
<name>A0A4S4CWA1_CAMSN</name>
<evidence type="ECO:0000256" key="2">
    <source>
        <dbReference type="ARBA" id="ARBA00022472"/>
    </source>
</evidence>
<dbReference type="Gene3D" id="1.25.70.10">
    <property type="entry name" value="Transcription termination factor 3, mitochondrial"/>
    <property type="match status" value="2"/>
</dbReference>